<name>A0ABY7DI28_MYAAR</name>
<dbReference type="Pfam" id="PF14545">
    <property type="entry name" value="DBB"/>
    <property type="match status" value="1"/>
</dbReference>
<feature type="domain" description="DBB" evidence="2">
    <location>
        <begin position="178"/>
        <end position="259"/>
    </location>
</feature>
<evidence type="ECO:0000256" key="1">
    <source>
        <dbReference type="SAM" id="MobiDB-lite"/>
    </source>
</evidence>
<dbReference type="PANTHER" id="PTHR16267">
    <property type="entry name" value="BANK1/PIK3AP1 FAMILY MEMBER"/>
    <property type="match status" value="1"/>
</dbReference>
<keyword evidence="4" id="KW-1185">Reference proteome</keyword>
<sequence>FLEHKDWSSISELDHDTCFAVLTGVELCDLKDAGKLYGCEHMAEWEVHENTGTDDCVKDISPRHTSIGHLHEEDDDDRGYYDTLPQKPRQEEIDVKIGEESVSPILTAHVVYTLPTLKGHPKSEVTVSQHGDVIGKRHVSCLHSTPEEAFDADVQNAQKRLTSLSGTSKSIATQTDVVQMETPRKSQVQTPEGHLTDRESEYMTTSAIRLRSSSQNSCDSKLEQLCQLLEEETSPETLLCRCLGIEQDTELLDKKMAKLVDTMETLRAISFPSRPLSSEATENSTWPTLVHFGARFNLQTFCDVLLSNPIFYDACTRKNSYGDTPEDIARKHGHRDLAAKLEAFAQELKSTKYDSGVSGFSLDRPMPRLSTILLGDAPPPPHAFQRYINLDDEERKPELPPRPFEDLYDISADSEFAADKRGSGSSVSSHEHGGIDDVQYKHKDVTAMLGCDTGRERSNSEPAITVLRDFKGSRKDHSRSSGSSSSASTYSDGPGTVPYMDEQEEKRQSMRIKKAEKDSHHDGPKLPLRAQELKNSRF</sequence>
<feature type="region of interest" description="Disordered" evidence="1">
    <location>
        <begin position="417"/>
        <end position="439"/>
    </location>
</feature>
<feature type="compositionally biased region" description="Low complexity" evidence="1">
    <location>
        <begin position="480"/>
        <end position="491"/>
    </location>
</feature>
<feature type="compositionally biased region" description="Basic and acidic residues" evidence="1">
    <location>
        <begin position="504"/>
        <end position="524"/>
    </location>
</feature>
<feature type="region of interest" description="Disordered" evidence="1">
    <location>
        <begin position="179"/>
        <end position="199"/>
    </location>
</feature>
<reference evidence="3" key="1">
    <citation type="submission" date="2022-11" db="EMBL/GenBank/DDBJ databases">
        <title>Centuries of genome instability and evolution in soft-shell clam transmissible cancer (bioRxiv).</title>
        <authorList>
            <person name="Hart S.F.M."/>
            <person name="Yonemitsu M.A."/>
            <person name="Giersch R.M."/>
            <person name="Beal B.F."/>
            <person name="Arriagada G."/>
            <person name="Davis B.W."/>
            <person name="Ostrander E.A."/>
            <person name="Goff S.P."/>
            <person name="Metzger M.J."/>
        </authorList>
    </citation>
    <scope>NUCLEOTIDE SEQUENCE</scope>
    <source>
        <strain evidence="3">MELC-2E11</strain>
        <tissue evidence="3">Siphon/mantle</tissue>
    </source>
</reference>
<organism evidence="3 4">
    <name type="scientific">Mya arenaria</name>
    <name type="common">Soft-shell clam</name>
    <dbReference type="NCBI Taxonomy" id="6604"/>
    <lineage>
        <taxon>Eukaryota</taxon>
        <taxon>Metazoa</taxon>
        <taxon>Spiralia</taxon>
        <taxon>Lophotrochozoa</taxon>
        <taxon>Mollusca</taxon>
        <taxon>Bivalvia</taxon>
        <taxon>Autobranchia</taxon>
        <taxon>Heteroconchia</taxon>
        <taxon>Euheterodonta</taxon>
        <taxon>Imparidentia</taxon>
        <taxon>Neoheterodontei</taxon>
        <taxon>Myida</taxon>
        <taxon>Myoidea</taxon>
        <taxon>Myidae</taxon>
        <taxon>Mya</taxon>
    </lineage>
</organism>
<protein>
    <recommendedName>
        <fullName evidence="2">DBB domain-containing protein</fullName>
    </recommendedName>
</protein>
<feature type="compositionally biased region" description="Basic and acidic residues" evidence="1">
    <location>
        <begin position="429"/>
        <end position="439"/>
    </location>
</feature>
<dbReference type="InterPro" id="IPR052446">
    <property type="entry name" value="B-cell_PI3K-Signaling_Adptrs"/>
</dbReference>
<evidence type="ECO:0000259" key="2">
    <source>
        <dbReference type="Pfam" id="PF14545"/>
    </source>
</evidence>
<proteinExistence type="predicted"/>
<dbReference type="Proteomes" id="UP001164746">
    <property type="component" value="Chromosome 2"/>
</dbReference>
<dbReference type="EMBL" id="CP111013">
    <property type="protein sequence ID" value="WAQ96261.1"/>
    <property type="molecule type" value="Genomic_DNA"/>
</dbReference>
<feature type="compositionally biased region" description="Basic and acidic residues" evidence="1">
    <location>
        <begin position="468"/>
        <end position="479"/>
    </location>
</feature>
<accession>A0ABY7DI28</accession>
<feature type="non-terminal residue" evidence="3">
    <location>
        <position position="1"/>
    </location>
</feature>
<evidence type="ECO:0000313" key="4">
    <source>
        <dbReference type="Proteomes" id="UP001164746"/>
    </source>
</evidence>
<gene>
    <name evidence="3" type="ORF">MAR_028951</name>
</gene>
<dbReference type="InterPro" id="IPR017893">
    <property type="entry name" value="DBB_domain"/>
</dbReference>
<dbReference type="PANTHER" id="PTHR16267:SF11">
    <property type="entry name" value="STUMPS, ISOFORM E"/>
    <property type="match status" value="1"/>
</dbReference>
<feature type="region of interest" description="Disordered" evidence="1">
    <location>
        <begin position="451"/>
        <end position="538"/>
    </location>
</feature>
<evidence type="ECO:0000313" key="3">
    <source>
        <dbReference type="EMBL" id="WAQ96261.1"/>
    </source>
</evidence>